<dbReference type="eggNOG" id="KOG1509">
    <property type="taxonomic scope" value="Eukaryota"/>
</dbReference>
<dbReference type="InterPro" id="IPR029001">
    <property type="entry name" value="ITPase-like_fam"/>
</dbReference>
<dbReference type="OrthoDB" id="10267058at2759"/>
<keyword evidence="4" id="KW-1185">Reference proteome</keyword>
<reference evidence="4" key="2">
    <citation type="submission" date="2009-11" db="EMBL/GenBank/DDBJ databases">
        <title>The Genome Sequence of Allomyces macrogynus strain ATCC 38327.</title>
        <authorList>
            <consortium name="The Broad Institute Genome Sequencing Platform"/>
            <person name="Russ C."/>
            <person name="Cuomo C."/>
            <person name="Shea T."/>
            <person name="Young S.K."/>
            <person name="Zeng Q."/>
            <person name="Koehrsen M."/>
            <person name="Haas B."/>
            <person name="Borodovsky M."/>
            <person name="Guigo R."/>
            <person name="Alvarado L."/>
            <person name="Berlin A."/>
            <person name="Borenstein D."/>
            <person name="Chen Z."/>
            <person name="Engels R."/>
            <person name="Freedman E."/>
            <person name="Gellesch M."/>
            <person name="Goldberg J."/>
            <person name="Griggs A."/>
            <person name="Gujja S."/>
            <person name="Heiman D."/>
            <person name="Hepburn T."/>
            <person name="Howarth C."/>
            <person name="Jen D."/>
            <person name="Larson L."/>
            <person name="Lewis B."/>
            <person name="Mehta T."/>
            <person name="Park D."/>
            <person name="Pearson M."/>
            <person name="Roberts A."/>
            <person name="Saif S."/>
            <person name="Shenoy N."/>
            <person name="Sisk P."/>
            <person name="Stolte C."/>
            <person name="Sykes S."/>
            <person name="Walk T."/>
            <person name="White J."/>
            <person name="Yandava C."/>
            <person name="Burger G."/>
            <person name="Gray M.W."/>
            <person name="Holland P.W.H."/>
            <person name="King N."/>
            <person name="Lang F.B.F."/>
            <person name="Roger A.J."/>
            <person name="Ruiz-Trillo I."/>
            <person name="Lander E."/>
            <person name="Nusbaum C."/>
        </authorList>
    </citation>
    <scope>NUCLEOTIDE SEQUENCE [LARGE SCALE GENOMIC DNA]</scope>
    <source>
        <strain evidence="4">ATCC 38327</strain>
    </source>
</reference>
<reference evidence="3 4" key="1">
    <citation type="submission" date="2009-11" db="EMBL/GenBank/DDBJ databases">
        <title>Annotation of Allomyces macrogynus ATCC 38327.</title>
        <authorList>
            <consortium name="The Broad Institute Genome Sequencing Platform"/>
            <person name="Russ C."/>
            <person name="Cuomo C."/>
            <person name="Burger G."/>
            <person name="Gray M.W."/>
            <person name="Holland P.W.H."/>
            <person name="King N."/>
            <person name="Lang F.B.F."/>
            <person name="Roger A.J."/>
            <person name="Ruiz-Trillo I."/>
            <person name="Young S.K."/>
            <person name="Zeng Q."/>
            <person name="Gargeya S."/>
            <person name="Fitzgerald M."/>
            <person name="Haas B."/>
            <person name="Abouelleil A."/>
            <person name="Alvarado L."/>
            <person name="Arachchi H.M."/>
            <person name="Berlin A."/>
            <person name="Chapman S.B."/>
            <person name="Gearin G."/>
            <person name="Goldberg J."/>
            <person name="Griggs A."/>
            <person name="Gujja S."/>
            <person name="Hansen M."/>
            <person name="Heiman D."/>
            <person name="Howarth C."/>
            <person name="Larimer J."/>
            <person name="Lui A."/>
            <person name="MacDonald P.J.P."/>
            <person name="McCowen C."/>
            <person name="Montmayeur A."/>
            <person name="Murphy C."/>
            <person name="Neiman D."/>
            <person name="Pearson M."/>
            <person name="Priest M."/>
            <person name="Roberts A."/>
            <person name="Saif S."/>
            <person name="Shea T."/>
            <person name="Sisk P."/>
            <person name="Stolte C."/>
            <person name="Sykes S."/>
            <person name="Wortman J."/>
            <person name="Nusbaum C."/>
            <person name="Birren B."/>
        </authorList>
    </citation>
    <scope>NUCLEOTIDE SEQUENCE [LARGE SCALE GENOMIC DNA]</scope>
    <source>
        <strain evidence="3 4">ATCC 38327</strain>
    </source>
</reference>
<name>A0A0L0T5G0_ALLM3</name>
<dbReference type="Pfam" id="PF02545">
    <property type="entry name" value="Maf"/>
    <property type="match status" value="1"/>
</dbReference>
<dbReference type="SUPFAM" id="SSF52972">
    <property type="entry name" value="ITPase-like"/>
    <property type="match status" value="1"/>
</dbReference>
<sequence>MFDTIPELRGKRVVLASKSPRRVELLQQQGLVFDVIGSTFAEDLAHHHFDAPEHYVVTNAREKALQVYRSLSVPADLVIGADTVVVAPDGTMLEKPSSRVDAVATLRRLRDAESHRVVTGICLVLRQGEAKEPRVVTFTESTGVKFGKVSDEDISNYVNTDDPMDKAGSYGYQSLAACLIAGIDGCYYNVVGLPLHRLYRELKAAVREQPSSLA</sequence>
<dbReference type="PANTHER" id="PTHR43213:SF5">
    <property type="entry name" value="BIFUNCTIONAL DTTP_UTP PYROPHOSPHATASE_METHYLTRANSFERASE PROTEIN-RELATED"/>
    <property type="match status" value="1"/>
</dbReference>
<dbReference type="HAMAP" id="MF_00528">
    <property type="entry name" value="Maf"/>
    <property type="match status" value="1"/>
</dbReference>
<evidence type="ECO:0000256" key="2">
    <source>
        <dbReference type="ARBA" id="ARBA00022801"/>
    </source>
</evidence>
<dbReference type="PIRSF" id="PIRSF006305">
    <property type="entry name" value="Maf"/>
    <property type="match status" value="1"/>
</dbReference>
<dbReference type="AlphaFoldDB" id="A0A0L0T5G0"/>
<keyword evidence="2" id="KW-0378">Hydrolase</keyword>
<dbReference type="Gene3D" id="3.90.950.10">
    <property type="match status" value="1"/>
</dbReference>
<dbReference type="STRING" id="578462.A0A0L0T5G0"/>
<organism evidence="3 4">
    <name type="scientific">Allomyces macrogynus (strain ATCC 38327)</name>
    <name type="common">Allomyces javanicus var. macrogynus</name>
    <dbReference type="NCBI Taxonomy" id="578462"/>
    <lineage>
        <taxon>Eukaryota</taxon>
        <taxon>Fungi</taxon>
        <taxon>Fungi incertae sedis</taxon>
        <taxon>Blastocladiomycota</taxon>
        <taxon>Blastocladiomycetes</taxon>
        <taxon>Blastocladiales</taxon>
        <taxon>Blastocladiaceae</taxon>
        <taxon>Allomyces</taxon>
    </lineage>
</organism>
<proteinExistence type="inferred from homology"/>
<dbReference type="VEuPathDB" id="FungiDB:AMAG_14802"/>
<dbReference type="NCBIfam" id="TIGR00172">
    <property type="entry name" value="maf"/>
    <property type="match status" value="1"/>
</dbReference>
<evidence type="ECO:0000256" key="1">
    <source>
        <dbReference type="ARBA" id="ARBA00001968"/>
    </source>
</evidence>
<dbReference type="CDD" id="cd00555">
    <property type="entry name" value="Maf"/>
    <property type="match status" value="1"/>
</dbReference>
<evidence type="ECO:0000313" key="4">
    <source>
        <dbReference type="Proteomes" id="UP000054350"/>
    </source>
</evidence>
<evidence type="ECO:0000313" key="3">
    <source>
        <dbReference type="EMBL" id="KNE69965.1"/>
    </source>
</evidence>
<dbReference type="GO" id="GO:0047429">
    <property type="term" value="F:nucleoside triphosphate diphosphatase activity"/>
    <property type="evidence" value="ECO:0007669"/>
    <property type="project" value="InterPro"/>
</dbReference>
<gene>
    <name evidence="3" type="ORF">AMAG_14802</name>
</gene>
<comment type="cofactor">
    <cofactor evidence="1">
        <name>a divalent metal cation</name>
        <dbReference type="ChEBI" id="CHEBI:60240"/>
    </cofactor>
</comment>
<dbReference type="OMA" id="VIGCDSV"/>
<dbReference type="InterPro" id="IPR003697">
    <property type="entry name" value="Maf-like"/>
</dbReference>
<dbReference type="EMBL" id="GG745363">
    <property type="protein sequence ID" value="KNE69965.1"/>
    <property type="molecule type" value="Genomic_DNA"/>
</dbReference>
<dbReference type="Proteomes" id="UP000054350">
    <property type="component" value="Unassembled WGS sequence"/>
</dbReference>
<protein>
    <submittedName>
        <fullName evidence="3">Septum formation protein Maf</fullName>
    </submittedName>
</protein>
<accession>A0A0L0T5G0</accession>
<dbReference type="PANTHER" id="PTHR43213">
    <property type="entry name" value="BIFUNCTIONAL DTTP/UTP PYROPHOSPHATASE/METHYLTRANSFERASE PROTEIN-RELATED"/>
    <property type="match status" value="1"/>
</dbReference>